<evidence type="ECO:0000313" key="6">
    <source>
        <dbReference type="Proteomes" id="UP001153076"/>
    </source>
</evidence>
<dbReference type="GO" id="GO:0043130">
    <property type="term" value="F:ubiquitin binding"/>
    <property type="evidence" value="ECO:0007669"/>
    <property type="project" value="TreeGrafter"/>
</dbReference>
<accession>A0A9Q1QR89</accession>
<feature type="domain" description="LIM zinc-binding" evidence="4">
    <location>
        <begin position="204"/>
        <end position="269"/>
    </location>
</feature>
<dbReference type="OrthoDB" id="1746777at2759"/>
<keyword evidence="2 3" id="KW-0862">Zinc</keyword>
<proteinExistence type="predicted"/>
<dbReference type="GO" id="GO:0046872">
    <property type="term" value="F:metal ion binding"/>
    <property type="evidence" value="ECO:0007669"/>
    <property type="project" value="UniProtKB-KW"/>
</dbReference>
<evidence type="ECO:0000256" key="2">
    <source>
        <dbReference type="ARBA" id="ARBA00022833"/>
    </source>
</evidence>
<reference evidence="5" key="1">
    <citation type="submission" date="2022-04" db="EMBL/GenBank/DDBJ databases">
        <title>Carnegiea gigantea Genome sequencing and assembly v2.</title>
        <authorList>
            <person name="Copetti D."/>
            <person name="Sanderson M.J."/>
            <person name="Burquez A."/>
            <person name="Wojciechowski M.F."/>
        </authorList>
    </citation>
    <scope>NUCLEOTIDE SEQUENCE</scope>
    <source>
        <strain evidence="5">SGP5-SGP5p</strain>
        <tissue evidence="5">Aerial part</tissue>
    </source>
</reference>
<dbReference type="InterPro" id="IPR001781">
    <property type="entry name" value="Znf_LIM"/>
</dbReference>
<gene>
    <name evidence="5" type="ORF">Cgig2_021208</name>
</gene>
<dbReference type="InterPro" id="IPR003903">
    <property type="entry name" value="UIM_dom"/>
</dbReference>
<organism evidence="5 6">
    <name type="scientific">Carnegiea gigantea</name>
    <dbReference type="NCBI Taxonomy" id="171969"/>
    <lineage>
        <taxon>Eukaryota</taxon>
        <taxon>Viridiplantae</taxon>
        <taxon>Streptophyta</taxon>
        <taxon>Embryophyta</taxon>
        <taxon>Tracheophyta</taxon>
        <taxon>Spermatophyta</taxon>
        <taxon>Magnoliopsida</taxon>
        <taxon>eudicotyledons</taxon>
        <taxon>Gunneridae</taxon>
        <taxon>Pentapetalae</taxon>
        <taxon>Caryophyllales</taxon>
        <taxon>Cactineae</taxon>
        <taxon>Cactaceae</taxon>
        <taxon>Cactoideae</taxon>
        <taxon>Echinocereeae</taxon>
        <taxon>Carnegiea</taxon>
    </lineage>
</organism>
<dbReference type="PROSITE" id="PS50330">
    <property type="entry name" value="UIM"/>
    <property type="match status" value="2"/>
</dbReference>
<dbReference type="CDD" id="cd09396">
    <property type="entry name" value="LIM_DA1"/>
    <property type="match status" value="1"/>
</dbReference>
<dbReference type="InterPro" id="IPR045218">
    <property type="entry name" value="DA1-like"/>
</dbReference>
<evidence type="ECO:0000256" key="3">
    <source>
        <dbReference type="PROSITE-ProRule" id="PRU00125"/>
    </source>
</evidence>
<dbReference type="Gene3D" id="2.10.110.10">
    <property type="entry name" value="Cysteine Rich Protein"/>
    <property type="match status" value="1"/>
</dbReference>
<dbReference type="AlphaFoldDB" id="A0A9Q1QR89"/>
<keyword evidence="3" id="KW-0440">LIM domain</keyword>
<dbReference type="SMART" id="SM00132">
    <property type="entry name" value="LIM"/>
    <property type="match status" value="1"/>
</dbReference>
<comment type="caution">
    <text evidence="5">The sequence shown here is derived from an EMBL/GenBank/DDBJ whole genome shotgun (WGS) entry which is preliminary data.</text>
</comment>
<dbReference type="Pfam" id="PF02809">
    <property type="entry name" value="UIM"/>
    <property type="match status" value="1"/>
</dbReference>
<dbReference type="PROSITE" id="PS50023">
    <property type="entry name" value="LIM_DOMAIN_2"/>
    <property type="match status" value="1"/>
</dbReference>
<evidence type="ECO:0000256" key="1">
    <source>
        <dbReference type="ARBA" id="ARBA00022723"/>
    </source>
</evidence>
<dbReference type="Proteomes" id="UP001153076">
    <property type="component" value="Unassembled WGS sequence"/>
</dbReference>
<dbReference type="PANTHER" id="PTHR24209:SF29">
    <property type="entry name" value="PROTEIN DA1"/>
    <property type="match status" value="1"/>
</dbReference>
<dbReference type="Pfam" id="PF00412">
    <property type="entry name" value="LIM"/>
    <property type="match status" value="1"/>
</dbReference>
<name>A0A9Q1QR89_9CARY</name>
<protein>
    <recommendedName>
        <fullName evidence="4">LIM zinc-binding domain-containing protein</fullName>
    </recommendedName>
</protein>
<dbReference type="SUPFAM" id="SSF57716">
    <property type="entry name" value="Glucocorticoid receptor-like (DNA-binding domain)"/>
    <property type="match status" value="1"/>
</dbReference>
<evidence type="ECO:0000259" key="4">
    <source>
        <dbReference type="PROSITE" id="PS50023"/>
    </source>
</evidence>
<dbReference type="PROSITE" id="PS00478">
    <property type="entry name" value="LIM_DOMAIN_1"/>
    <property type="match status" value="1"/>
</dbReference>
<evidence type="ECO:0000313" key="5">
    <source>
        <dbReference type="EMBL" id="KAJ8450736.1"/>
    </source>
</evidence>
<dbReference type="SMART" id="SM00726">
    <property type="entry name" value="UIM"/>
    <property type="match status" value="2"/>
</dbReference>
<dbReference type="EMBL" id="JAKOGI010000013">
    <property type="protein sequence ID" value="KAJ8450736.1"/>
    <property type="molecule type" value="Genomic_DNA"/>
</dbReference>
<sequence>MGWLSKIFKGSNHEVVEEHNYDGYAEDPIRNTSSTSGEPYVQHEDEDIARAIALSLLEAEQKGKSVLGGTSIVNSEEKPQLLSESAMKENPENSMSASLVDSIFTPAISSPVNPQSEVPCLPHIFYLHLVIGNRGEELFTGCTLSFSYQATMRYLNYESQIKEDEELARALQESLKVESPPRYGYGNGSIAPQPISIPYPTGYRICAGCHSEIGYGRFLSCMGGFWHPECFTCHACNSPISGYEVTLITDLATKSSTIQNVEYAGSLLLVPTLGRFDVT</sequence>
<keyword evidence="1 3" id="KW-0479">Metal-binding</keyword>
<keyword evidence="6" id="KW-1185">Reference proteome</keyword>
<dbReference type="Pfam" id="PF23625">
    <property type="entry name" value="UIM_2"/>
    <property type="match status" value="1"/>
</dbReference>
<dbReference type="PANTHER" id="PTHR24209">
    <property type="entry name" value="PROTEIN DA1-RELATED 2"/>
    <property type="match status" value="1"/>
</dbReference>